<comment type="caution">
    <text evidence="2">The sequence shown here is derived from an EMBL/GenBank/DDBJ whole genome shotgun (WGS) entry which is preliminary data.</text>
</comment>
<dbReference type="EMBL" id="BNCO01000011">
    <property type="protein sequence ID" value="GIL51555.1"/>
    <property type="molecule type" value="Genomic_DNA"/>
</dbReference>
<protein>
    <submittedName>
        <fullName evidence="2">Uncharacterized protein</fullName>
    </submittedName>
</protein>
<feature type="non-terminal residue" evidence="2">
    <location>
        <position position="1"/>
    </location>
</feature>
<proteinExistence type="predicted"/>
<accession>A0A8J4EZB3</accession>
<feature type="compositionally biased region" description="Polar residues" evidence="1">
    <location>
        <begin position="94"/>
        <end position="118"/>
    </location>
</feature>
<name>A0A8J4EZB3_9CHLO</name>
<sequence>EGTLEFLGRSRSASVTRPRPVNIPVGAASRVSTTAQGARPAACATTATAAVTLSSNHAESDAQQQPQQQQGVLQSELISMTLAAPARGLRRRSGTNTLPIQQPRQSAIPQQRNQNRVLGSQPPLPDPDNGQHQQ</sequence>
<keyword evidence="3" id="KW-1185">Reference proteome</keyword>
<evidence type="ECO:0000313" key="3">
    <source>
        <dbReference type="Proteomes" id="UP000747399"/>
    </source>
</evidence>
<feature type="region of interest" description="Disordered" evidence="1">
    <location>
        <begin position="86"/>
        <end position="134"/>
    </location>
</feature>
<gene>
    <name evidence="2" type="ORF">Vafri_7523</name>
</gene>
<dbReference type="Proteomes" id="UP000747399">
    <property type="component" value="Unassembled WGS sequence"/>
</dbReference>
<evidence type="ECO:0000256" key="1">
    <source>
        <dbReference type="SAM" id="MobiDB-lite"/>
    </source>
</evidence>
<feature type="region of interest" description="Disordered" evidence="1">
    <location>
        <begin position="1"/>
        <end position="21"/>
    </location>
</feature>
<dbReference type="AlphaFoldDB" id="A0A8J4EZB3"/>
<evidence type="ECO:0000313" key="2">
    <source>
        <dbReference type="EMBL" id="GIL51555.1"/>
    </source>
</evidence>
<feature type="non-terminal residue" evidence="2">
    <location>
        <position position="134"/>
    </location>
</feature>
<reference evidence="2" key="1">
    <citation type="journal article" date="2021" name="Proc. Natl. Acad. Sci. U.S.A.">
        <title>Three genomes in the algal genus Volvox reveal the fate of a haploid sex-determining region after a transition to homothallism.</title>
        <authorList>
            <person name="Yamamoto K."/>
            <person name="Hamaji T."/>
            <person name="Kawai-Toyooka H."/>
            <person name="Matsuzaki R."/>
            <person name="Takahashi F."/>
            <person name="Nishimura Y."/>
            <person name="Kawachi M."/>
            <person name="Noguchi H."/>
            <person name="Minakuchi Y."/>
            <person name="Umen J.G."/>
            <person name="Toyoda A."/>
            <person name="Nozaki H."/>
        </authorList>
    </citation>
    <scope>NUCLEOTIDE SEQUENCE</scope>
    <source>
        <strain evidence="2">NIES-3780</strain>
    </source>
</reference>
<organism evidence="2 3">
    <name type="scientific">Volvox africanus</name>
    <dbReference type="NCBI Taxonomy" id="51714"/>
    <lineage>
        <taxon>Eukaryota</taxon>
        <taxon>Viridiplantae</taxon>
        <taxon>Chlorophyta</taxon>
        <taxon>core chlorophytes</taxon>
        <taxon>Chlorophyceae</taxon>
        <taxon>CS clade</taxon>
        <taxon>Chlamydomonadales</taxon>
        <taxon>Volvocaceae</taxon>
        <taxon>Volvox</taxon>
    </lineage>
</organism>